<dbReference type="Proteomes" id="UP000004001">
    <property type="component" value="Unassembled WGS sequence"/>
</dbReference>
<dbReference type="eggNOG" id="COG1629">
    <property type="taxonomic scope" value="Bacteria"/>
</dbReference>
<dbReference type="FunFam" id="2.170.130.10:FF:000003">
    <property type="entry name" value="SusC/RagA family TonB-linked outer membrane protein"/>
    <property type="match status" value="1"/>
</dbReference>
<dbReference type="InterPro" id="IPR012910">
    <property type="entry name" value="Plug_dom"/>
</dbReference>
<evidence type="ECO:0000256" key="4">
    <source>
        <dbReference type="ARBA" id="ARBA00022692"/>
    </source>
</evidence>
<dbReference type="EMBL" id="ADEF01000042">
    <property type="protein sequence ID" value="EFA97340.1"/>
    <property type="molecule type" value="Genomic_DNA"/>
</dbReference>
<keyword evidence="5 7" id="KW-0472">Membrane</keyword>
<dbReference type="SUPFAM" id="SSF49464">
    <property type="entry name" value="Carboxypeptidase regulatory domain-like"/>
    <property type="match status" value="1"/>
</dbReference>
<gene>
    <name evidence="9" type="primary">tonB</name>
    <name evidence="9" type="ORF">HMPREF9019_0149</name>
</gene>
<evidence type="ECO:0000256" key="1">
    <source>
        <dbReference type="ARBA" id="ARBA00004571"/>
    </source>
</evidence>
<dbReference type="NCBIfam" id="TIGR04057">
    <property type="entry name" value="SusC_RagA_signa"/>
    <property type="match status" value="1"/>
</dbReference>
<dbReference type="NCBIfam" id="TIGR04056">
    <property type="entry name" value="OMP_RagA_SusC"/>
    <property type="match status" value="1"/>
</dbReference>
<dbReference type="Pfam" id="PF13715">
    <property type="entry name" value="CarbopepD_reg_2"/>
    <property type="match status" value="1"/>
</dbReference>
<dbReference type="GO" id="GO:0009279">
    <property type="term" value="C:cell outer membrane"/>
    <property type="evidence" value="ECO:0007669"/>
    <property type="project" value="UniProtKB-SubCell"/>
</dbReference>
<evidence type="ECO:0000256" key="3">
    <source>
        <dbReference type="ARBA" id="ARBA00022452"/>
    </source>
</evidence>
<evidence type="ECO:0000313" key="10">
    <source>
        <dbReference type="Proteomes" id="UP000004001"/>
    </source>
</evidence>
<name>D1W004_9BACT</name>
<organism evidence="9 10">
    <name type="scientific">Hoylesella timonensis CRIS 5C-B1</name>
    <dbReference type="NCBI Taxonomy" id="679189"/>
    <lineage>
        <taxon>Bacteria</taxon>
        <taxon>Pseudomonadati</taxon>
        <taxon>Bacteroidota</taxon>
        <taxon>Bacteroidia</taxon>
        <taxon>Bacteroidales</taxon>
        <taxon>Prevotellaceae</taxon>
        <taxon>Hoylesella</taxon>
    </lineage>
</organism>
<dbReference type="AlphaFoldDB" id="D1W004"/>
<dbReference type="SUPFAM" id="SSF56935">
    <property type="entry name" value="Porins"/>
    <property type="match status" value="1"/>
</dbReference>
<dbReference type="Gene3D" id="2.60.40.1120">
    <property type="entry name" value="Carboxypeptidase-like, regulatory domain"/>
    <property type="match status" value="1"/>
</dbReference>
<feature type="domain" description="TonB-dependent receptor plug" evidence="8">
    <location>
        <begin position="124"/>
        <end position="229"/>
    </location>
</feature>
<evidence type="ECO:0000256" key="5">
    <source>
        <dbReference type="ARBA" id="ARBA00023136"/>
    </source>
</evidence>
<proteinExistence type="inferred from homology"/>
<dbReference type="Gene3D" id="2.170.130.10">
    <property type="entry name" value="TonB-dependent receptor, plug domain"/>
    <property type="match status" value="1"/>
</dbReference>
<dbReference type="InterPro" id="IPR023997">
    <property type="entry name" value="TonB-dep_OMP_SusC/RagA_CS"/>
</dbReference>
<dbReference type="InterPro" id="IPR023996">
    <property type="entry name" value="TonB-dep_OMP_SusC/RagA"/>
</dbReference>
<sequence>MLVCSAFTFTPYFAFSSKANDVTNDVKQLSEGIAGIVVNQHGEPIIGATIKDVSTGKVCAVTDVNGNFAISAIKGNATLQVSYTGYVTQKISVHKNQHHYNIVMTEDQQSLNEIVVVGYGVQRKANLTGSVASISSDKLANRAVASVSAALAGTMSGVTSIQRTGEPGYQTGTITIRGKNSINAAAPLVVVDGVPGAMNNIDTQDIESISVLKDAASAAIYGVQAANGVILITTKKGKRGERTHVDYSGMVSFSSPTTHLKFLGSADYAILYNEAVINEHPTTKPPYTKEDIQKFRDGSDPYGHPNTDWYHEVYKGYAPETQHNIAISGGSSTTTYMGSIGYIYQDGLVKGINYERYNGRINLDSKINNWCSIGMNVSAYKDTFIGGFESTNDLLHYTHRLPPIYPVYNKDGSYNFSGYENPVAQSGYAVGKKTNQSSQFFGTTYLELRPFKGLSLKGVYNLRHDNTDFRNFKNHYEYGQGTNKYNSGEREGNHRYYNFDWYTTQILANYINTFAKYHHISALIGYEQVEHKYRYTKAHRSGGGTNDLQESLNTLDTSGQSNLDGGYDTGRMSYFGRLQYAYQDKYLFEANLRADASSVFPKNNRWGYFPAVSAAWRMSEENFIKNSAPWISNLKLRMGWGKTGNEELGRDEVYPSIGTYSYGQAVLGNKLVTTAFESRYVNKKLKWATVTNYELGLDAGFLNNKVGFELSLYKKKTNDMLLKLPILDVLGVEAPAQNAGCVQNTGFDLTIFHQNKIGQDFHYAVNLNLSYVKNEIVNMSGTEGPTPEDNRLWYLEGYPIGSFYGYVANGFFNSEEEIKAGPLRTGQEKPGDIRYKDITNDHKITAADRQVIGKNFPSWTTGLNIALGYKNIDLTMLWQGAFDVDAYYTGEAAYAFYNSAKVLKRHLDRWTPTHHNATYPRITKDSQTNFTTSTFWLEDVSYVRLKNIMLSYTLPQQWLSSIGIDKVKIYFSGENLLTFGGVEGIDPESPEDTRGAFYMNVKKISLGLKLSF</sequence>
<comment type="caution">
    <text evidence="9">The sequence shown here is derived from an EMBL/GenBank/DDBJ whole genome shotgun (WGS) entry which is preliminary data.</text>
</comment>
<keyword evidence="6 7" id="KW-0998">Cell outer membrane</keyword>
<dbReference type="InterPro" id="IPR037066">
    <property type="entry name" value="Plug_dom_sf"/>
</dbReference>
<evidence type="ECO:0000256" key="7">
    <source>
        <dbReference type="PROSITE-ProRule" id="PRU01360"/>
    </source>
</evidence>
<protein>
    <submittedName>
        <fullName evidence="9">TonB-linked outer membrane protein, SusC/RagA family</fullName>
    </submittedName>
</protein>
<keyword evidence="10" id="KW-1185">Reference proteome</keyword>
<reference evidence="9 10" key="1">
    <citation type="submission" date="2009-12" db="EMBL/GenBank/DDBJ databases">
        <title>Genome Sequence of Prevotella timonensis CRIS 5C-B1.</title>
        <authorList>
            <person name="Durkin A.S."/>
            <person name="Madupu R."/>
            <person name="Torralba M."/>
            <person name="Methe B."/>
            <person name="Sutton G."/>
            <person name="Strausberg R.L."/>
            <person name="Nelson K.E."/>
        </authorList>
    </citation>
    <scope>NUCLEOTIDE SEQUENCE [LARGE SCALE GENOMIC DNA]</scope>
    <source>
        <strain evidence="9 10">CRIS 5C-B1</strain>
    </source>
</reference>
<dbReference type="Gene3D" id="2.40.170.20">
    <property type="entry name" value="TonB-dependent receptor, beta-barrel domain"/>
    <property type="match status" value="1"/>
</dbReference>
<dbReference type="Pfam" id="PF07715">
    <property type="entry name" value="Plug"/>
    <property type="match status" value="1"/>
</dbReference>
<keyword evidence="3 7" id="KW-1134">Transmembrane beta strand</keyword>
<comment type="subcellular location">
    <subcellularLocation>
        <location evidence="1 7">Cell outer membrane</location>
        <topology evidence="1 7">Multi-pass membrane protein</topology>
    </subcellularLocation>
</comment>
<accession>D1W004</accession>
<evidence type="ECO:0000313" key="9">
    <source>
        <dbReference type="EMBL" id="EFA97340.1"/>
    </source>
</evidence>
<evidence type="ECO:0000256" key="2">
    <source>
        <dbReference type="ARBA" id="ARBA00022448"/>
    </source>
</evidence>
<dbReference type="PROSITE" id="PS52016">
    <property type="entry name" value="TONB_DEPENDENT_REC_3"/>
    <property type="match status" value="1"/>
</dbReference>
<dbReference type="InterPro" id="IPR008969">
    <property type="entry name" value="CarboxyPept-like_regulatory"/>
</dbReference>
<evidence type="ECO:0000259" key="8">
    <source>
        <dbReference type="Pfam" id="PF07715"/>
    </source>
</evidence>
<evidence type="ECO:0000256" key="6">
    <source>
        <dbReference type="ARBA" id="ARBA00023237"/>
    </source>
</evidence>
<comment type="similarity">
    <text evidence="7">Belongs to the TonB-dependent receptor family.</text>
</comment>
<keyword evidence="4 7" id="KW-0812">Transmembrane</keyword>
<keyword evidence="2 7" id="KW-0813">Transport</keyword>
<dbReference type="InterPro" id="IPR039426">
    <property type="entry name" value="TonB-dep_rcpt-like"/>
</dbReference>
<dbReference type="InterPro" id="IPR036942">
    <property type="entry name" value="Beta-barrel_TonB_sf"/>
</dbReference>